<dbReference type="InParanoid" id="A0A067LU88"/>
<reference evidence="2" key="1">
    <citation type="journal article" date="2014" name="Proc. Natl. Acad. Sci. U.S.A.">
        <title>Extensive sampling of basidiomycete genomes demonstrates inadequacy of the white-rot/brown-rot paradigm for wood decay fungi.</title>
        <authorList>
            <person name="Riley R."/>
            <person name="Salamov A.A."/>
            <person name="Brown D.W."/>
            <person name="Nagy L.G."/>
            <person name="Floudas D."/>
            <person name="Held B.W."/>
            <person name="Levasseur A."/>
            <person name="Lombard V."/>
            <person name="Morin E."/>
            <person name="Otillar R."/>
            <person name="Lindquist E.A."/>
            <person name="Sun H."/>
            <person name="LaButti K.M."/>
            <person name="Schmutz J."/>
            <person name="Jabbour D."/>
            <person name="Luo H."/>
            <person name="Baker S.E."/>
            <person name="Pisabarro A.G."/>
            <person name="Walton J.D."/>
            <person name="Blanchette R.A."/>
            <person name="Henrissat B."/>
            <person name="Martin F."/>
            <person name="Cullen D."/>
            <person name="Hibbett D.S."/>
            <person name="Grigoriev I.V."/>
        </authorList>
    </citation>
    <scope>NUCLEOTIDE SEQUENCE [LARGE SCALE GENOMIC DNA]</scope>
    <source>
        <strain evidence="2">FD-172 SS1</strain>
    </source>
</reference>
<organism evidence="1 2">
    <name type="scientific">Botryobasidium botryosum (strain FD-172 SS1)</name>
    <dbReference type="NCBI Taxonomy" id="930990"/>
    <lineage>
        <taxon>Eukaryota</taxon>
        <taxon>Fungi</taxon>
        <taxon>Dikarya</taxon>
        <taxon>Basidiomycota</taxon>
        <taxon>Agaricomycotina</taxon>
        <taxon>Agaricomycetes</taxon>
        <taxon>Cantharellales</taxon>
        <taxon>Botryobasidiaceae</taxon>
        <taxon>Botryobasidium</taxon>
    </lineage>
</organism>
<dbReference type="EMBL" id="KL198186">
    <property type="protein sequence ID" value="KDQ05795.1"/>
    <property type="molecule type" value="Genomic_DNA"/>
</dbReference>
<dbReference type="AlphaFoldDB" id="A0A067LU88"/>
<gene>
    <name evidence="1" type="ORF">BOTBODRAFT_294502</name>
</gene>
<protein>
    <submittedName>
        <fullName evidence="1">Uncharacterized protein</fullName>
    </submittedName>
</protein>
<evidence type="ECO:0000313" key="2">
    <source>
        <dbReference type="Proteomes" id="UP000027195"/>
    </source>
</evidence>
<keyword evidence="2" id="KW-1185">Reference proteome</keyword>
<proteinExistence type="predicted"/>
<accession>A0A067LU88</accession>
<evidence type="ECO:0000313" key="1">
    <source>
        <dbReference type="EMBL" id="KDQ05795.1"/>
    </source>
</evidence>
<name>A0A067LU88_BOTB1</name>
<dbReference type="HOGENOM" id="CLU_2557988_0_0_1"/>
<sequence>MPSHLSRPCHSCRVFLGRCLELHCYGRPSPSVHAPQLCRSLLANLLFSICHRIVRSAASVPGECAPLAAHCHAFFRTHLRPQ</sequence>
<dbReference type="Proteomes" id="UP000027195">
    <property type="component" value="Unassembled WGS sequence"/>
</dbReference>